<sequence>MSYIDYINRFWQCEIERVIAPSDAKLYFYLLHTCNALRWKQPFGHSDRHLSLALGMAVNTVRESKNRLKQLGLLDFRTPDKGSKGIEGQTKFWFPPTVSNSDTVAASQPAITAVKPGNIPHQTVQTVSTIDTVPDTVSDTVADTVSDTVPATNLRLDKEKNDSSAARAARLSSKAVGATKESADSGNGEKAYTLTHQIRQTIEESFPGYYWDAKDGTHAKKLGVKLRAAVKAHLDRDPTDSESIDALKRMLKESAKLTDYYRFKDVCTFNEKFNQIIVQIKDKHAAITSPEPARRSILEIK</sequence>
<evidence type="ECO:0000313" key="2">
    <source>
        <dbReference type="EMBL" id="RAJ95422.1"/>
    </source>
</evidence>
<dbReference type="GO" id="GO:0005840">
    <property type="term" value="C:ribosome"/>
    <property type="evidence" value="ECO:0007669"/>
    <property type="project" value="InterPro"/>
</dbReference>
<dbReference type="Proteomes" id="UP000248790">
    <property type="component" value="Unassembled WGS sequence"/>
</dbReference>
<dbReference type="GO" id="GO:0006412">
    <property type="term" value="P:translation"/>
    <property type="evidence" value="ECO:0007669"/>
    <property type="project" value="InterPro"/>
</dbReference>
<evidence type="ECO:0000256" key="1">
    <source>
        <dbReference type="SAM" id="MobiDB-lite"/>
    </source>
</evidence>
<accession>A0A327WRP5</accession>
<feature type="region of interest" description="Disordered" evidence="1">
    <location>
        <begin position="158"/>
        <end position="188"/>
    </location>
</feature>
<comment type="caution">
    <text evidence="2">The sequence shown here is derived from an EMBL/GenBank/DDBJ whole genome shotgun (WGS) entry which is preliminary data.</text>
</comment>
<reference evidence="2 3" key="1">
    <citation type="submission" date="2018-06" db="EMBL/GenBank/DDBJ databases">
        <title>Genomic Encyclopedia of Archaeal and Bacterial Type Strains, Phase II (KMG-II): from individual species to whole genera.</title>
        <authorList>
            <person name="Goeker M."/>
        </authorList>
    </citation>
    <scope>NUCLEOTIDE SEQUENCE [LARGE SCALE GENOMIC DNA]</scope>
    <source>
        <strain evidence="2 3">DSM 21851</strain>
    </source>
</reference>
<keyword evidence="3" id="KW-1185">Reference proteome</keyword>
<dbReference type="OrthoDB" id="1442826at2"/>
<dbReference type="PROSITE" id="PS00362">
    <property type="entry name" value="RIBOSOMAL_S15"/>
    <property type="match status" value="1"/>
</dbReference>
<dbReference type="EMBL" id="QLMC01000004">
    <property type="protein sequence ID" value="RAJ95422.1"/>
    <property type="molecule type" value="Genomic_DNA"/>
</dbReference>
<proteinExistence type="predicted"/>
<gene>
    <name evidence="2" type="ORF">LX87_03167</name>
</gene>
<dbReference type="AlphaFoldDB" id="A0A327WRP5"/>
<dbReference type="GO" id="GO:0003735">
    <property type="term" value="F:structural constituent of ribosome"/>
    <property type="evidence" value="ECO:0007669"/>
    <property type="project" value="InterPro"/>
</dbReference>
<organism evidence="2 3">
    <name type="scientific">Larkinella arboricola</name>
    <dbReference type="NCBI Taxonomy" id="643671"/>
    <lineage>
        <taxon>Bacteria</taxon>
        <taxon>Pseudomonadati</taxon>
        <taxon>Bacteroidota</taxon>
        <taxon>Cytophagia</taxon>
        <taxon>Cytophagales</taxon>
        <taxon>Spirosomataceae</taxon>
        <taxon>Larkinella</taxon>
    </lineage>
</organism>
<name>A0A327WRP5_LARAB</name>
<evidence type="ECO:0008006" key="4">
    <source>
        <dbReference type="Google" id="ProtNLM"/>
    </source>
</evidence>
<dbReference type="RefSeq" id="WP_111629238.1">
    <property type="nucleotide sequence ID" value="NZ_QLMC01000004.1"/>
</dbReference>
<dbReference type="InterPro" id="IPR000589">
    <property type="entry name" value="Ribosomal_uS15"/>
</dbReference>
<feature type="compositionally biased region" description="Low complexity" evidence="1">
    <location>
        <begin position="163"/>
        <end position="173"/>
    </location>
</feature>
<protein>
    <recommendedName>
        <fullName evidence="4">Helix-turn-helix protein</fullName>
    </recommendedName>
</protein>
<evidence type="ECO:0000313" key="3">
    <source>
        <dbReference type="Proteomes" id="UP000248790"/>
    </source>
</evidence>